<dbReference type="SUPFAM" id="SSF54001">
    <property type="entry name" value="Cysteine proteinases"/>
    <property type="match status" value="1"/>
</dbReference>
<proteinExistence type="predicted"/>
<dbReference type="AlphaFoldDB" id="A0A4Q9LB38"/>
<feature type="transmembrane region" description="Helical" evidence="1">
    <location>
        <begin position="7"/>
        <end position="27"/>
    </location>
</feature>
<keyword evidence="1" id="KW-0472">Membrane</keyword>
<accession>A0A4Q9LB38</accession>
<protein>
    <recommendedName>
        <fullName evidence="2">USP domain-containing protein</fullName>
    </recommendedName>
</protein>
<dbReference type="VEuPathDB" id="MicrosporidiaDB:CWI37_0070p0010"/>
<comment type="caution">
    <text evidence="3">The sequence shown here is derived from an EMBL/GenBank/DDBJ whole genome shotgun (WGS) entry which is preliminary data.</text>
</comment>
<dbReference type="GO" id="GO:0004843">
    <property type="term" value="F:cysteine-type deubiquitinase activity"/>
    <property type="evidence" value="ECO:0007669"/>
    <property type="project" value="InterPro"/>
</dbReference>
<dbReference type="EMBL" id="PITJ01000070">
    <property type="protein sequence ID" value="TBU04934.1"/>
    <property type="molecule type" value="Genomic_DNA"/>
</dbReference>
<sequence>MKVRRAYFTLFISFLIFELFQKILLLYSQKNVITECTEIKNYIFYEKRYESAKRSIVGLKNDNFVCYFNSLIQALYFQNDFMKGLFLYEHTKEQKCIFILKELFEQMLNDRIVNTSVYLKEILELDSNLEYFKFGCFEDAGTCLDIIFLRILKEIDVKKFSDLNNVTNKYFPINLYLFQMKTTYLCVECLEKNIIYGDNYNLVLYLENSIQESINKSLNVESIQCYKNKFKDEIHYAKILREFVNLPSSIIIKNTHDPSSNGNVWIDEEIIVQNQKYSFKACVFYVKDLHYYTVAVLGNNYYELNDNSVKKLNIESIENLGFSDIPDILFYEKLNSKI</sequence>
<dbReference type="Pfam" id="PF00443">
    <property type="entry name" value="UCH"/>
    <property type="match status" value="1"/>
</dbReference>
<dbReference type="InterPro" id="IPR001394">
    <property type="entry name" value="Peptidase_C19_UCH"/>
</dbReference>
<dbReference type="InterPro" id="IPR028889">
    <property type="entry name" value="USP"/>
</dbReference>
<keyword evidence="1" id="KW-1133">Transmembrane helix</keyword>
<evidence type="ECO:0000313" key="4">
    <source>
        <dbReference type="Proteomes" id="UP000292362"/>
    </source>
</evidence>
<gene>
    <name evidence="3" type="ORF">CWI37_0070p0010</name>
</gene>
<evidence type="ECO:0000259" key="2">
    <source>
        <dbReference type="PROSITE" id="PS50235"/>
    </source>
</evidence>
<dbReference type="Proteomes" id="UP000292362">
    <property type="component" value="Unassembled WGS sequence"/>
</dbReference>
<organism evidence="3 4">
    <name type="scientific">Hamiltosporidium tvaerminnensis</name>
    <dbReference type="NCBI Taxonomy" id="1176355"/>
    <lineage>
        <taxon>Eukaryota</taxon>
        <taxon>Fungi</taxon>
        <taxon>Fungi incertae sedis</taxon>
        <taxon>Microsporidia</taxon>
        <taxon>Dubosqiidae</taxon>
        <taxon>Hamiltosporidium</taxon>
    </lineage>
</organism>
<feature type="domain" description="USP" evidence="2">
    <location>
        <begin position="57"/>
        <end position="334"/>
    </location>
</feature>
<evidence type="ECO:0000256" key="1">
    <source>
        <dbReference type="SAM" id="Phobius"/>
    </source>
</evidence>
<dbReference type="PROSITE" id="PS50235">
    <property type="entry name" value="USP_3"/>
    <property type="match status" value="1"/>
</dbReference>
<dbReference type="InterPro" id="IPR038765">
    <property type="entry name" value="Papain-like_cys_pep_sf"/>
</dbReference>
<reference evidence="3 4" key="1">
    <citation type="submission" date="2017-12" db="EMBL/GenBank/DDBJ databases">
        <authorList>
            <person name="Pombert J.-F."/>
            <person name="Haag K.L."/>
            <person name="Ebert D."/>
        </authorList>
    </citation>
    <scope>NUCLEOTIDE SEQUENCE [LARGE SCALE GENOMIC DNA]</scope>
    <source>
        <strain evidence="3">FI-OER-3-3</strain>
    </source>
</reference>
<dbReference type="GO" id="GO:0016579">
    <property type="term" value="P:protein deubiquitination"/>
    <property type="evidence" value="ECO:0007669"/>
    <property type="project" value="InterPro"/>
</dbReference>
<dbReference type="Gene3D" id="3.90.70.10">
    <property type="entry name" value="Cysteine proteinases"/>
    <property type="match status" value="1"/>
</dbReference>
<keyword evidence="1" id="KW-0812">Transmembrane</keyword>
<name>A0A4Q9LB38_9MICR</name>
<evidence type="ECO:0000313" key="3">
    <source>
        <dbReference type="EMBL" id="TBU04934.1"/>
    </source>
</evidence>